<evidence type="ECO:0000256" key="20">
    <source>
        <dbReference type="ARBA" id="ARBA00032253"/>
    </source>
</evidence>
<evidence type="ECO:0000256" key="13">
    <source>
        <dbReference type="ARBA" id="ARBA00022989"/>
    </source>
</evidence>
<feature type="transmembrane region" description="Helical" evidence="24">
    <location>
        <begin position="203"/>
        <end position="222"/>
    </location>
</feature>
<keyword evidence="14" id="KW-0443">Lipid metabolism</keyword>
<evidence type="ECO:0000313" key="25">
    <source>
        <dbReference type="EMBL" id="PKR48080.1"/>
    </source>
</evidence>
<feature type="transmembrane region" description="Helical" evidence="24">
    <location>
        <begin position="113"/>
        <end position="130"/>
    </location>
</feature>
<comment type="pathway">
    <text evidence="4">Lipid metabolism.</text>
</comment>
<dbReference type="GO" id="GO:0005886">
    <property type="term" value="C:plasma membrane"/>
    <property type="evidence" value="ECO:0007669"/>
    <property type="project" value="UniProtKB-SubCell"/>
</dbReference>
<evidence type="ECO:0000256" key="4">
    <source>
        <dbReference type="ARBA" id="ARBA00005189"/>
    </source>
</evidence>
<evidence type="ECO:0000313" key="26">
    <source>
        <dbReference type="Proteomes" id="UP000233597"/>
    </source>
</evidence>
<evidence type="ECO:0000256" key="10">
    <source>
        <dbReference type="ARBA" id="ARBA00022679"/>
    </source>
</evidence>
<feature type="transmembrane region" description="Helical" evidence="24">
    <location>
        <begin position="162"/>
        <end position="183"/>
    </location>
</feature>
<evidence type="ECO:0000256" key="6">
    <source>
        <dbReference type="ARBA" id="ARBA00012487"/>
    </source>
</evidence>
<comment type="similarity">
    <text evidence="5">Belongs to the CDS family.</text>
</comment>
<dbReference type="Pfam" id="PF01148">
    <property type="entry name" value="CTP_transf_1"/>
    <property type="match status" value="1"/>
</dbReference>
<feature type="transmembrane region" description="Helical" evidence="24">
    <location>
        <begin position="90"/>
        <end position="107"/>
    </location>
</feature>
<evidence type="ECO:0000256" key="23">
    <source>
        <dbReference type="ARBA" id="ARBA00033406"/>
    </source>
</evidence>
<dbReference type="Proteomes" id="UP000233597">
    <property type="component" value="Unassembled WGS sequence"/>
</dbReference>
<evidence type="ECO:0000256" key="24">
    <source>
        <dbReference type="SAM" id="Phobius"/>
    </source>
</evidence>
<evidence type="ECO:0000256" key="19">
    <source>
        <dbReference type="ARBA" id="ARBA00031825"/>
    </source>
</evidence>
<dbReference type="GO" id="GO:0016024">
    <property type="term" value="P:CDP-diacylglycerol biosynthetic process"/>
    <property type="evidence" value="ECO:0007669"/>
    <property type="project" value="TreeGrafter"/>
</dbReference>
<feature type="transmembrane region" description="Helical" evidence="24">
    <location>
        <begin position="45"/>
        <end position="78"/>
    </location>
</feature>
<organism evidence="25 26">
    <name type="scientific">Thalassospira marina</name>
    <dbReference type="NCBI Taxonomy" id="2048283"/>
    <lineage>
        <taxon>Bacteria</taxon>
        <taxon>Pseudomonadati</taxon>
        <taxon>Pseudomonadota</taxon>
        <taxon>Alphaproteobacteria</taxon>
        <taxon>Rhodospirillales</taxon>
        <taxon>Thalassospiraceae</taxon>
        <taxon>Thalassospira</taxon>
    </lineage>
</organism>
<evidence type="ECO:0000256" key="15">
    <source>
        <dbReference type="ARBA" id="ARBA00023136"/>
    </source>
</evidence>
<evidence type="ECO:0000256" key="22">
    <source>
        <dbReference type="ARBA" id="ARBA00032743"/>
    </source>
</evidence>
<keyword evidence="8" id="KW-1003">Cell membrane</keyword>
<accession>A0A2N3KC18</accession>
<dbReference type="OrthoDB" id="9799199at2"/>
<comment type="caution">
    <text evidence="25">The sequence shown here is derived from an EMBL/GenBank/DDBJ whole genome shotgun (WGS) entry which is preliminary data.</text>
</comment>
<evidence type="ECO:0000256" key="9">
    <source>
        <dbReference type="ARBA" id="ARBA00022516"/>
    </source>
</evidence>
<evidence type="ECO:0000256" key="1">
    <source>
        <dbReference type="ARBA" id="ARBA00001698"/>
    </source>
</evidence>
<sequence length="297" mass="30947">MTFCGPILIGNIWSGQSKVLPDGSGVLAQSSDVTSAPKSGLGLRILSALVMAPVAIAAVWFGSPWFGLLILVFSIAMIWEWMRMCAPDRALLLAGISGLGLAISMYMQSGAPALAGLLPALIAAIITVLASGRERALVLTGAVFIPVAALAVQWLRAWHADGLLLIMWLFLTVWATDTGAYAFGRAIGGPKLAPRFSPKKTWAGLFGGMICASLIGGLMVYFSGGSSIAAIALTSAALAVVAQIGDLAESALKRRFGVKDSSNLIPGHGGFLDRADGMLSVLPVAFVIVYFFGLTLH</sequence>
<comment type="subcellular location">
    <subcellularLocation>
        <location evidence="2">Cell membrane</location>
        <topology evidence="2">Multi-pass membrane protein</topology>
    </subcellularLocation>
</comment>
<proteinExistence type="inferred from homology"/>
<evidence type="ECO:0000256" key="11">
    <source>
        <dbReference type="ARBA" id="ARBA00022692"/>
    </source>
</evidence>
<evidence type="ECO:0000256" key="12">
    <source>
        <dbReference type="ARBA" id="ARBA00022695"/>
    </source>
</evidence>
<keyword evidence="16" id="KW-0594">Phospholipid biosynthesis</keyword>
<dbReference type="EC" id="2.7.7.41" evidence="6"/>
<feature type="transmembrane region" description="Helical" evidence="24">
    <location>
        <begin position="137"/>
        <end position="156"/>
    </location>
</feature>
<evidence type="ECO:0000256" key="3">
    <source>
        <dbReference type="ARBA" id="ARBA00005119"/>
    </source>
</evidence>
<keyword evidence="13 24" id="KW-1133">Transmembrane helix</keyword>
<name>A0A2N3KC18_9PROT</name>
<evidence type="ECO:0000256" key="8">
    <source>
        <dbReference type="ARBA" id="ARBA00022475"/>
    </source>
</evidence>
<evidence type="ECO:0000256" key="14">
    <source>
        <dbReference type="ARBA" id="ARBA00023098"/>
    </source>
</evidence>
<dbReference type="PANTHER" id="PTHR46382:SF1">
    <property type="entry name" value="PHOSPHATIDATE CYTIDYLYLTRANSFERASE"/>
    <property type="match status" value="1"/>
</dbReference>
<keyword evidence="11 24" id="KW-0812">Transmembrane</keyword>
<protein>
    <recommendedName>
        <fullName evidence="7">Phosphatidate cytidylyltransferase</fullName>
        <ecNumber evidence="6">2.7.7.41</ecNumber>
    </recommendedName>
    <alternativeName>
        <fullName evidence="20">CDP-DAG synthase</fullName>
    </alternativeName>
    <alternativeName>
        <fullName evidence="22">CDP-DG synthase</fullName>
    </alternativeName>
    <alternativeName>
        <fullName evidence="18">CDP-diacylglycerol synthase</fullName>
    </alternativeName>
    <alternativeName>
        <fullName evidence="21">CDP-diglyceride pyrophosphorylase</fullName>
    </alternativeName>
    <alternativeName>
        <fullName evidence="23">CDP-diglyceride synthase</fullName>
    </alternativeName>
    <alternativeName>
        <fullName evidence="19">CTP:phosphatidate cytidylyltransferase</fullName>
    </alternativeName>
</protein>
<dbReference type="AlphaFoldDB" id="A0A2N3KC18"/>
<reference evidence="25 26" key="1">
    <citation type="submission" date="2017-09" db="EMBL/GenBank/DDBJ databases">
        <title>Biodiversity and function of Thalassospira species in the particle-attached aromatic-hydrocarbon-degrading consortia from the surface seawater of the South China Sea.</title>
        <authorList>
            <person name="Dong C."/>
            <person name="Liu R."/>
            <person name="Shao Z."/>
        </authorList>
    </citation>
    <scope>NUCLEOTIDE SEQUENCE [LARGE SCALE GENOMIC DNA]</scope>
    <source>
        <strain evidence="25 26">CSC1P2</strain>
    </source>
</reference>
<feature type="transmembrane region" description="Helical" evidence="24">
    <location>
        <begin position="277"/>
        <end position="296"/>
    </location>
</feature>
<evidence type="ECO:0000256" key="7">
    <source>
        <dbReference type="ARBA" id="ARBA00019373"/>
    </source>
</evidence>
<dbReference type="PANTHER" id="PTHR46382">
    <property type="entry name" value="PHOSPHATIDATE CYTIDYLYLTRANSFERASE"/>
    <property type="match status" value="1"/>
</dbReference>
<evidence type="ECO:0000256" key="18">
    <source>
        <dbReference type="ARBA" id="ARBA00029893"/>
    </source>
</evidence>
<dbReference type="GO" id="GO:0004605">
    <property type="term" value="F:phosphatidate cytidylyltransferase activity"/>
    <property type="evidence" value="ECO:0007669"/>
    <property type="project" value="UniProtKB-EC"/>
</dbReference>
<evidence type="ECO:0000256" key="17">
    <source>
        <dbReference type="ARBA" id="ARBA00023264"/>
    </source>
</evidence>
<gene>
    <name evidence="25" type="ORF">COO20_24810</name>
</gene>
<keyword evidence="15 24" id="KW-0472">Membrane</keyword>
<evidence type="ECO:0000256" key="16">
    <source>
        <dbReference type="ARBA" id="ARBA00023209"/>
    </source>
</evidence>
<comment type="catalytic activity">
    <reaction evidence="1">
        <text>a 1,2-diacyl-sn-glycero-3-phosphate + CTP + H(+) = a CDP-1,2-diacyl-sn-glycerol + diphosphate</text>
        <dbReference type="Rhea" id="RHEA:16229"/>
        <dbReference type="ChEBI" id="CHEBI:15378"/>
        <dbReference type="ChEBI" id="CHEBI:33019"/>
        <dbReference type="ChEBI" id="CHEBI:37563"/>
        <dbReference type="ChEBI" id="CHEBI:58332"/>
        <dbReference type="ChEBI" id="CHEBI:58608"/>
        <dbReference type="EC" id="2.7.7.41"/>
    </reaction>
</comment>
<keyword evidence="12 25" id="KW-0548">Nucleotidyltransferase</keyword>
<keyword evidence="9" id="KW-0444">Lipid biosynthesis</keyword>
<keyword evidence="17" id="KW-1208">Phospholipid metabolism</keyword>
<keyword evidence="10 25" id="KW-0808">Transferase</keyword>
<comment type="pathway">
    <text evidence="3">Phospholipid metabolism; CDP-diacylglycerol biosynthesis; CDP-diacylglycerol from sn-glycerol 3-phosphate: step 3/3.</text>
</comment>
<evidence type="ECO:0000256" key="2">
    <source>
        <dbReference type="ARBA" id="ARBA00004651"/>
    </source>
</evidence>
<evidence type="ECO:0000256" key="5">
    <source>
        <dbReference type="ARBA" id="ARBA00010185"/>
    </source>
</evidence>
<dbReference type="EMBL" id="NWTK01000024">
    <property type="protein sequence ID" value="PKR48080.1"/>
    <property type="molecule type" value="Genomic_DNA"/>
</dbReference>
<evidence type="ECO:0000256" key="21">
    <source>
        <dbReference type="ARBA" id="ARBA00032396"/>
    </source>
</evidence>